<feature type="compositionally biased region" description="Basic and acidic residues" evidence="1">
    <location>
        <begin position="755"/>
        <end position="767"/>
    </location>
</feature>
<dbReference type="GeneID" id="102809239"/>
<organism evidence="2 3">
    <name type="scientific">Saccoglossus kowalevskii</name>
    <name type="common">Acorn worm</name>
    <dbReference type="NCBI Taxonomy" id="10224"/>
    <lineage>
        <taxon>Eukaryota</taxon>
        <taxon>Metazoa</taxon>
        <taxon>Hemichordata</taxon>
        <taxon>Enteropneusta</taxon>
        <taxon>Harrimaniidae</taxon>
        <taxon>Saccoglossus</taxon>
    </lineage>
</organism>
<keyword evidence="2" id="KW-1185">Reference proteome</keyword>
<dbReference type="RefSeq" id="XP_006812217.1">
    <property type="nucleotide sequence ID" value="XM_006812154.1"/>
</dbReference>
<feature type="region of interest" description="Disordered" evidence="1">
    <location>
        <begin position="339"/>
        <end position="371"/>
    </location>
</feature>
<evidence type="ECO:0000313" key="2">
    <source>
        <dbReference type="Proteomes" id="UP000694865"/>
    </source>
</evidence>
<sequence>MESETLFSLEVVVEEVCVLSSATPCRLPAIAFRLLDFPTLVIHHIETDMAQTIKTKLSMDPTIEVPPQLSELKDRWGIFNVNKGKSCLFKIDVDTLSAHLDNTPLYMMLIDMWPSIPKLVGNSTIPLNTTMKKICSDIEKVGINVPSVQGEKGRYKLYNLMSSEIGYITMGYRLLSLGPGLMQHIPDKAIMRAGVTAKRAASPEAEKVKAAADIVLEDIQTPMQRTALVISKVDEQSQIKAEVKPVMTQTEKRTKIPRRVQFIPDDEFHVADMICPPPLYFNSQAEEADEVTKVHPLKDVTSTPLWYDGDDISDTESVVSDISGIAVIESHYKYKETQTPPVSSVRKTRHAWGEKKKPLRQTSMPRQPVQPQAVAPETLPLLNALMQEISRLQVVQSSAQEVSPVKPAPIGFVRPPTRGKENVKSRIKLATPKQPPRERHKHKKCAQLPGRVPPHVGWLRQEPLYGMKKTKLMYGMTNTQRLRLQKNNPELFKHLEEREVRQNEWYSDAGDSSVNKPTIADNNLPLGKTRTLHLEQPQSPKRKPVPTPRMSVEMIAEKKETTGVQSERVEHIDLKELVAVGKEIERSQSGSSSNRSTKSIEVHIPSVSVDASDQLTDVSSVVSEQSDDEFRPNQPGFPHDSDNDEHGDVKDNQSERYSEDFEESQEEISGSERSHELLSSSQRSSSASYHSQRSSTSERSVGSSRSESDLSDIGTGYQPSVPMPSLSAKSPVRMPKTIAKGIATYQPVTSTPTTEENKKDSHLDSSEYRTVSSYSELKLSDDAF</sequence>
<feature type="compositionally biased region" description="Basic and acidic residues" evidence="1">
    <location>
        <begin position="639"/>
        <end position="659"/>
    </location>
</feature>
<protein>
    <submittedName>
        <fullName evidence="3">Microtubule-associated protein 10-like</fullName>
    </submittedName>
</protein>
<dbReference type="InterPro" id="IPR039302">
    <property type="entry name" value="MAP10"/>
</dbReference>
<dbReference type="Pfam" id="PF14924">
    <property type="entry name" value="MAP10_N"/>
    <property type="match status" value="1"/>
</dbReference>
<feature type="compositionally biased region" description="Low complexity" evidence="1">
    <location>
        <begin position="677"/>
        <end position="705"/>
    </location>
</feature>
<name>A0ABM0LWS6_SACKO</name>
<evidence type="ECO:0000313" key="3">
    <source>
        <dbReference type="RefSeq" id="XP_006812217.1"/>
    </source>
</evidence>
<accession>A0ABM0LWS6</accession>
<dbReference type="Proteomes" id="UP000694865">
    <property type="component" value="Unplaced"/>
</dbReference>
<feature type="region of interest" description="Disordered" evidence="1">
    <location>
        <begin position="611"/>
        <end position="772"/>
    </location>
</feature>
<proteinExistence type="predicted"/>
<dbReference type="PANTHER" id="PTHR21831">
    <property type="entry name" value="MICROTUBULE-ASSOCIATED PROTEIN 10"/>
    <property type="match status" value="1"/>
</dbReference>
<reference evidence="3" key="1">
    <citation type="submission" date="2025-08" db="UniProtKB">
        <authorList>
            <consortium name="RefSeq"/>
        </authorList>
    </citation>
    <scope>IDENTIFICATION</scope>
    <source>
        <tissue evidence="3">Testes</tissue>
    </source>
</reference>
<feature type="region of interest" description="Disordered" evidence="1">
    <location>
        <begin position="504"/>
        <end position="551"/>
    </location>
</feature>
<gene>
    <name evidence="3" type="primary">LOC102809239</name>
</gene>
<evidence type="ECO:0000256" key="1">
    <source>
        <dbReference type="SAM" id="MobiDB-lite"/>
    </source>
</evidence>
<dbReference type="PANTHER" id="PTHR21831:SF2">
    <property type="entry name" value="MICROTUBULE-ASSOCIATED PROTEIN 10"/>
    <property type="match status" value="1"/>
</dbReference>